<evidence type="ECO:0000313" key="2">
    <source>
        <dbReference type="EMBL" id="CVK31679.1"/>
    </source>
</evidence>
<dbReference type="PANTHER" id="PTHR30535:SF34">
    <property type="entry name" value="MOLYBDATE-BINDING PROTEIN MOLA"/>
    <property type="match status" value="1"/>
</dbReference>
<dbReference type="Pfam" id="PF01497">
    <property type="entry name" value="Peripla_BP_2"/>
    <property type="match status" value="1"/>
</dbReference>
<protein>
    <submittedName>
        <fullName evidence="2">Periplasmic binding protein</fullName>
    </submittedName>
</protein>
<name>A0A0X3BIF3_9EURY</name>
<dbReference type="PROSITE" id="PS00018">
    <property type="entry name" value="EF_HAND_1"/>
    <property type="match status" value="1"/>
</dbReference>
<accession>A0A0X3BIF3</accession>
<dbReference type="Proteomes" id="UP000069850">
    <property type="component" value="Chromosome 1"/>
</dbReference>
<dbReference type="InterPro" id="IPR018247">
    <property type="entry name" value="EF_Hand_1_Ca_BS"/>
</dbReference>
<dbReference type="InterPro" id="IPR050902">
    <property type="entry name" value="ABC_Transporter_SBP"/>
</dbReference>
<evidence type="ECO:0000259" key="1">
    <source>
        <dbReference type="PROSITE" id="PS50983"/>
    </source>
</evidence>
<dbReference type="PROSITE" id="PS50983">
    <property type="entry name" value="FE_B12_PBP"/>
    <property type="match status" value="1"/>
</dbReference>
<evidence type="ECO:0000313" key="3">
    <source>
        <dbReference type="Proteomes" id="UP000069850"/>
    </source>
</evidence>
<dbReference type="AlphaFoldDB" id="A0A0X3BIF3"/>
<gene>
    <name evidence="2" type="ORF">MMAB1_0462</name>
</gene>
<feature type="domain" description="Fe/B12 periplasmic-binding" evidence="1">
    <location>
        <begin position="90"/>
        <end position="368"/>
    </location>
</feature>
<dbReference type="PANTHER" id="PTHR30535">
    <property type="entry name" value="VITAMIN B12-BINDING PROTEIN"/>
    <property type="match status" value="1"/>
</dbReference>
<dbReference type="EMBL" id="LT158599">
    <property type="protein sequence ID" value="CVK31679.1"/>
    <property type="molecule type" value="Genomic_DNA"/>
</dbReference>
<dbReference type="InterPro" id="IPR002491">
    <property type="entry name" value="ABC_transptr_periplasmic_BD"/>
</dbReference>
<proteinExistence type="predicted"/>
<dbReference type="Gene3D" id="3.40.50.1980">
    <property type="entry name" value="Nitrogenase molybdenum iron protein domain"/>
    <property type="match status" value="2"/>
</dbReference>
<dbReference type="GeneID" id="27136531"/>
<dbReference type="SUPFAM" id="SSF53807">
    <property type="entry name" value="Helical backbone' metal receptor"/>
    <property type="match status" value="1"/>
</dbReference>
<dbReference type="KEGG" id="mema:MMAB1_0462"/>
<dbReference type="OrthoDB" id="24039at2157"/>
<sequence length="397" mass="43276">MNRHLLLAVALLLIAGTASAAGIPGDADGNGVLDQPEYTAAVLTYLVGEGDLTRTDIQDAAWVFARWDGKPLEITDSSGQTLTLSRPLRRVVTFTGESLETLRSLGADMEKVVAVDKYSHEKSTFFPECGGKANVGSIWSPDMERVLTLRPDAVFLYATISTAACDEIQQKLEASIPGIRVLRFDCFKPATYPGEIRTIAAATGCEDRGDAFARFYTSVMDGIRTGTADIPDDEKTRVYFEYWADYKTFASGSGYNEKLEIAGGYNPFAGESAEYPEIDPEAVIVSNPEVVVKLTGQKLAAGGYVGHDVAALEATRSAMLERPGWTRLAAVADDRVYVIHSDILGGAQHFIGTAYLAKWFYPERFADLDPNAVHQRYLTEFQGLDFNLASEGAFVYP</sequence>
<organism evidence="2 3">
    <name type="scientific">Methanoculleus bourgensis</name>
    <dbReference type="NCBI Taxonomy" id="83986"/>
    <lineage>
        <taxon>Archaea</taxon>
        <taxon>Methanobacteriati</taxon>
        <taxon>Methanobacteriota</taxon>
        <taxon>Stenosarchaea group</taxon>
        <taxon>Methanomicrobia</taxon>
        <taxon>Methanomicrobiales</taxon>
        <taxon>Methanomicrobiaceae</taxon>
        <taxon>Methanoculleus</taxon>
    </lineage>
</organism>
<reference evidence="2 3" key="1">
    <citation type="submission" date="2016-01" db="EMBL/GenBank/DDBJ databases">
        <authorList>
            <person name="Manzoor S."/>
        </authorList>
    </citation>
    <scope>NUCLEOTIDE SEQUENCE [LARGE SCALE GENOMIC DNA]</scope>
    <source>
        <strain evidence="2">Methanoculleus sp MAB1</strain>
    </source>
</reference>
<dbReference type="RefSeq" id="WP_062261589.1">
    <property type="nucleotide sequence ID" value="NZ_LT158599.1"/>
</dbReference>